<keyword evidence="5 9" id="KW-0540">Nuclease</keyword>
<dbReference type="Gene3D" id="1.10.1520.10">
    <property type="entry name" value="Ribonuclease III domain"/>
    <property type="match status" value="1"/>
</dbReference>
<feature type="domain" description="DRBM" evidence="10">
    <location>
        <begin position="163"/>
        <end position="232"/>
    </location>
</feature>
<dbReference type="EMBL" id="MEVA01000006">
    <property type="protein sequence ID" value="OGC47718.1"/>
    <property type="molecule type" value="Genomic_DNA"/>
</dbReference>
<gene>
    <name evidence="9" type="primary">rnc</name>
    <name evidence="12" type="ORF">A2886_02440</name>
</gene>
<evidence type="ECO:0000259" key="10">
    <source>
        <dbReference type="PROSITE" id="PS50137"/>
    </source>
</evidence>
<keyword evidence="3 9" id="KW-0698">rRNA processing</keyword>
<dbReference type="AlphaFoldDB" id="A0A1F4URZ1"/>
<dbReference type="SMART" id="SM00535">
    <property type="entry name" value="RIBOc"/>
    <property type="match status" value="1"/>
</dbReference>
<dbReference type="CDD" id="cd10845">
    <property type="entry name" value="DSRM_RNAse_III_family"/>
    <property type="match status" value="1"/>
</dbReference>
<dbReference type="InterPro" id="IPR011907">
    <property type="entry name" value="RNase_III"/>
</dbReference>
<dbReference type="PROSITE" id="PS50137">
    <property type="entry name" value="DS_RBD"/>
    <property type="match status" value="1"/>
</dbReference>
<keyword evidence="9" id="KW-0460">Magnesium</keyword>
<comment type="similarity">
    <text evidence="2">Belongs to the ribonuclease III family.</text>
</comment>
<dbReference type="GO" id="GO:0046872">
    <property type="term" value="F:metal ion binding"/>
    <property type="evidence" value="ECO:0007669"/>
    <property type="project" value="UniProtKB-KW"/>
</dbReference>
<evidence type="ECO:0000256" key="2">
    <source>
        <dbReference type="ARBA" id="ARBA00010183"/>
    </source>
</evidence>
<feature type="active site" evidence="9">
    <location>
        <position position="53"/>
    </location>
</feature>
<proteinExistence type="inferred from homology"/>
<dbReference type="PROSITE" id="PS00517">
    <property type="entry name" value="RNASE_3_1"/>
    <property type="match status" value="1"/>
</dbReference>
<evidence type="ECO:0000256" key="1">
    <source>
        <dbReference type="ARBA" id="ARBA00000109"/>
    </source>
</evidence>
<dbReference type="GO" id="GO:0005737">
    <property type="term" value="C:cytoplasm"/>
    <property type="evidence" value="ECO:0007669"/>
    <property type="project" value="UniProtKB-SubCell"/>
</dbReference>
<evidence type="ECO:0000313" key="12">
    <source>
        <dbReference type="EMBL" id="OGC47718.1"/>
    </source>
</evidence>
<feature type="binding site" evidence="9">
    <location>
        <position position="49"/>
    </location>
    <ligand>
        <name>Mg(2+)</name>
        <dbReference type="ChEBI" id="CHEBI:18420"/>
    </ligand>
</feature>
<dbReference type="SUPFAM" id="SSF54768">
    <property type="entry name" value="dsRNA-binding domain-like"/>
    <property type="match status" value="1"/>
</dbReference>
<dbReference type="STRING" id="1802617.A2886_02440"/>
<accession>A0A1F4URZ1</accession>
<keyword evidence="7 9" id="KW-0378">Hydrolase</keyword>
<keyword evidence="6 9" id="KW-0255">Endonuclease</keyword>
<dbReference type="GO" id="GO:0008033">
    <property type="term" value="P:tRNA processing"/>
    <property type="evidence" value="ECO:0007669"/>
    <property type="project" value="UniProtKB-KW"/>
</dbReference>
<evidence type="ECO:0000256" key="7">
    <source>
        <dbReference type="ARBA" id="ARBA00022801"/>
    </source>
</evidence>
<dbReference type="InterPro" id="IPR000999">
    <property type="entry name" value="RNase_III_dom"/>
</dbReference>
<evidence type="ECO:0000256" key="9">
    <source>
        <dbReference type="HAMAP-Rule" id="MF_00104"/>
    </source>
</evidence>
<dbReference type="SMART" id="SM00358">
    <property type="entry name" value="DSRM"/>
    <property type="match status" value="1"/>
</dbReference>
<comment type="cofactor">
    <cofactor evidence="9">
        <name>Mg(2+)</name>
        <dbReference type="ChEBI" id="CHEBI:18420"/>
    </cofactor>
</comment>
<evidence type="ECO:0000256" key="4">
    <source>
        <dbReference type="ARBA" id="ARBA00022664"/>
    </source>
</evidence>
<dbReference type="NCBIfam" id="TIGR02191">
    <property type="entry name" value="RNaseIII"/>
    <property type="match status" value="1"/>
</dbReference>
<dbReference type="Pfam" id="PF00035">
    <property type="entry name" value="dsrm"/>
    <property type="match status" value="1"/>
</dbReference>
<evidence type="ECO:0000256" key="3">
    <source>
        <dbReference type="ARBA" id="ARBA00022552"/>
    </source>
</evidence>
<dbReference type="PROSITE" id="PS50142">
    <property type="entry name" value="RNASE_3_2"/>
    <property type="match status" value="1"/>
</dbReference>
<keyword evidence="9" id="KW-0963">Cytoplasm</keyword>
<dbReference type="InterPro" id="IPR036389">
    <property type="entry name" value="RNase_III_sf"/>
</dbReference>
<evidence type="ECO:0000313" key="13">
    <source>
        <dbReference type="Proteomes" id="UP000176608"/>
    </source>
</evidence>
<dbReference type="GO" id="GO:0003725">
    <property type="term" value="F:double-stranded RNA binding"/>
    <property type="evidence" value="ECO:0007669"/>
    <property type="project" value="TreeGrafter"/>
</dbReference>
<keyword evidence="9" id="KW-0699">rRNA-binding</keyword>
<reference evidence="12 13" key="1">
    <citation type="journal article" date="2016" name="Nat. Commun.">
        <title>Thousands of microbial genomes shed light on interconnected biogeochemical processes in an aquifer system.</title>
        <authorList>
            <person name="Anantharaman K."/>
            <person name="Brown C.T."/>
            <person name="Hug L.A."/>
            <person name="Sharon I."/>
            <person name="Castelle C.J."/>
            <person name="Probst A.J."/>
            <person name="Thomas B.C."/>
            <person name="Singh A."/>
            <person name="Wilkins M.J."/>
            <person name="Karaoz U."/>
            <person name="Brodie E.L."/>
            <person name="Williams K.H."/>
            <person name="Hubbard S.S."/>
            <person name="Banfield J.F."/>
        </authorList>
    </citation>
    <scope>NUCLEOTIDE SEQUENCE [LARGE SCALE GENOMIC DNA]</scope>
</reference>
<dbReference type="Gene3D" id="3.30.160.20">
    <property type="match status" value="1"/>
</dbReference>
<keyword evidence="4 9" id="KW-0507">mRNA processing</keyword>
<dbReference type="EC" id="3.1.26.3" evidence="9"/>
<dbReference type="SUPFAM" id="SSF69065">
    <property type="entry name" value="RNase III domain-like"/>
    <property type="match status" value="1"/>
</dbReference>
<feature type="active site" evidence="9">
    <location>
        <position position="125"/>
    </location>
</feature>
<dbReference type="FunFam" id="1.10.1520.10:FF:000001">
    <property type="entry name" value="Ribonuclease 3"/>
    <property type="match status" value="1"/>
</dbReference>
<dbReference type="Pfam" id="PF14622">
    <property type="entry name" value="Ribonucleas_3_3"/>
    <property type="match status" value="1"/>
</dbReference>
<comment type="function">
    <text evidence="9">Digests double-stranded RNA. Involved in the processing of primary rRNA transcript to yield the immediate precursors to the large and small rRNAs (23S and 16S). Processes some mRNAs, and tRNAs when they are encoded in the rRNA operon. Processes pre-crRNA and tracrRNA of type II CRISPR loci if present in the organism.</text>
</comment>
<feature type="binding site" evidence="9">
    <location>
        <position position="125"/>
    </location>
    <ligand>
        <name>Mg(2+)</name>
        <dbReference type="ChEBI" id="CHEBI:18420"/>
    </ligand>
</feature>
<sequence length="233" mass="26396">MATGFDAKKTQEVLGITIKDEKLFETAFTHRSYLNEHPEYENKSNERLEFLGDAILQHLSSEYLYKTFPDEPEGYLTNYRSAVVNTVSLAKEAKRLGYGELLLLSKGEEATGGRDREYILANTFEAVLGALYLHEGLEFCQAFVTKELFYKIPQVVEKKLYQDSKSKLQEAAQEKLDVTPAYKVIDSWGEDHNKTFRVGVYLNDELYGEGEGASKQRAEQNAAVQALDKLNGL</sequence>
<protein>
    <recommendedName>
        <fullName evidence="9">Ribonuclease 3</fullName>
        <ecNumber evidence="9">3.1.26.3</ecNumber>
    </recommendedName>
    <alternativeName>
        <fullName evidence="9">Ribonuclease III</fullName>
        <shortName evidence="9">RNase III</shortName>
    </alternativeName>
</protein>
<keyword evidence="9" id="KW-0479">Metal-binding</keyword>
<keyword evidence="9" id="KW-0819">tRNA processing</keyword>
<evidence type="ECO:0000256" key="8">
    <source>
        <dbReference type="ARBA" id="ARBA00022884"/>
    </source>
</evidence>
<dbReference type="GO" id="GO:0006364">
    <property type="term" value="P:rRNA processing"/>
    <property type="evidence" value="ECO:0007669"/>
    <property type="project" value="UniProtKB-UniRule"/>
</dbReference>
<comment type="subcellular location">
    <subcellularLocation>
        <location evidence="9">Cytoplasm</location>
    </subcellularLocation>
</comment>
<organism evidence="12 13">
    <name type="scientific">candidate division WWE3 bacterium RIFCSPHIGHO2_01_FULL_42_13</name>
    <dbReference type="NCBI Taxonomy" id="1802617"/>
    <lineage>
        <taxon>Bacteria</taxon>
        <taxon>Katanobacteria</taxon>
    </lineage>
</organism>
<keyword evidence="8 9" id="KW-0694">RNA-binding</keyword>
<feature type="binding site" evidence="9">
    <location>
        <position position="122"/>
    </location>
    <ligand>
        <name>Mg(2+)</name>
        <dbReference type="ChEBI" id="CHEBI:18420"/>
    </ligand>
</feature>
<dbReference type="GO" id="GO:0010468">
    <property type="term" value="P:regulation of gene expression"/>
    <property type="evidence" value="ECO:0007669"/>
    <property type="project" value="TreeGrafter"/>
</dbReference>
<comment type="catalytic activity">
    <reaction evidence="1 9">
        <text>Endonucleolytic cleavage to 5'-phosphomonoester.</text>
        <dbReference type="EC" id="3.1.26.3"/>
    </reaction>
</comment>
<dbReference type="GO" id="GO:0019843">
    <property type="term" value="F:rRNA binding"/>
    <property type="evidence" value="ECO:0007669"/>
    <property type="project" value="UniProtKB-KW"/>
</dbReference>
<evidence type="ECO:0000259" key="11">
    <source>
        <dbReference type="PROSITE" id="PS50142"/>
    </source>
</evidence>
<comment type="subunit">
    <text evidence="9">Homodimer.</text>
</comment>
<evidence type="ECO:0000256" key="6">
    <source>
        <dbReference type="ARBA" id="ARBA00022759"/>
    </source>
</evidence>
<dbReference type="PANTHER" id="PTHR11207:SF0">
    <property type="entry name" value="RIBONUCLEASE 3"/>
    <property type="match status" value="1"/>
</dbReference>
<dbReference type="GO" id="GO:0004525">
    <property type="term" value="F:ribonuclease III activity"/>
    <property type="evidence" value="ECO:0007669"/>
    <property type="project" value="UniProtKB-UniRule"/>
</dbReference>
<comment type="caution">
    <text evidence="12">The sequence shown here is derived from an EMBL/GenBank/DDBJ whole genome shotgun (WGS) entry which is preliminary data.</text>
</comment>
<dbReference type="PANTHER" id="PTHR11207">
    <property type="entry name" value="RIBONUCLEASE III"/>
    <property type="match status" value="1"/>
</dbReference>
<dbReference type="CDD" id="cd00593">
    <property type="entry name" value="RIBOc"/>
    <property type="match status" value="1"/>
</dbReference>
<dbReference type="HAMAP" id="MF_00104">
    <property type="entry name" value="RNase_III"/>
    <property type="match status" value="1"/>
</dbReference>
<feature type="domain" description="RNase III" evidence="11">
    <location>
        <begin position="7"/>
        <end position="136"/>
    </location>
</feature>
<dbReference type="Proteomes" id="UP000176608">
    <property type="component" value="Unassembled WGS sequence"/>
</dbReference>
<dbReference type="InterPro" id="IPR014720">
    <property type="entry name" value="dsRBD_dom"/>
</dbReference>
<dbReference type="GO" id="GO:0006397">
    <property type="term" value="P:mRNA processing"/>
    <property type="evidence" value="ECO:0007669"/>
    <property type="project" value="UniProtKB-UniRule"/>
</dbReference>
<evidence type="ECO:0000256" key="5">
    <source>
        <dbReference type="ARBA" id="ARBA00022722"/>
    </source>
</evidence>
<name>A0A1F4URZ1_UNCKA</name>